<accession>A0ABR0MFW6</accession>
<organism evidence="1 2">
    <name type="scientific">Gossypium arboreum</name>
    <name type="common">Tree cotton</name>
    <name type="synonym">Gossypium nanking</name>
    <dbReference type="NCBI Taxonomy" id="29729"/>
    <lineage>
        <taxon>Eukaryota</taxon>
        <taxon>Viridiplantae</taxon>
        <taxon>Streptophyta</taxon>
        <taxon>Embryophyta</taxon>
        <taxon>Tracheophyta</taxon>
        <taxon>Spermatophyta</taxon>
        <taxon>Magnoliopsida</taxon>
        <taxon>eudicotyledons</taxon>
        <taxon>Gunneridae</taxon>
        <taxon>Pentapetalae</taxon>
        <taxon>rosids</taxon>
        <taxon>malvids</taxon>
        <taxon>Malvales</taxon>
        <taxon>Malvaceae</taxon>
        <taxon>Malvoideae</taxon>
        <taxon>Gossypium</taxon>
    </lineage>
</organism>
<dbReference type="EMBL" id="JARKNE010000013">
    <property type="protein sequence ID" value="KAK5772176.1"/>
    <property type="molecule type" value="Genomic_DNA"/>
</dbReference>
<name>A0ABR0MFW6_GOSAR</name>
<evidence type="ECO:0000313" key="2">
    <source>
        <dbReference type="Proteomes" id="UP001358586"/>
    </source>
</evidence>
<protein>
    <submittedName>
        <fullName evidence="1">Uncharacterized protein</fullName>
    </submittedName>
</protein>
<comment type="caution">
    <text evidence="1">The sequence shown here is derived from an EMBL/GenBank/DDBJ whole genome shotgun (WGS) entry which is preliminary data.</text>
</comment>
<evidence type="ECO:0000313" key="1">
    <source>
        <dbReference type="EMBL" id="KAK5772176.1"/>
    </source>
</evidence>
<proteinExistence type="predicted"/>
<sequence>MGIEIKIDINTISTHLDTPNADDRKINGVINSPSSTIFSLKYNTLLSILFHKLGINVYIDPTYQVQQSKEDDKVTRNAVPTSRASVVFKSFWVTSNEIHATFDA</sequence>
<gene>
    <name evidence="1" type="ORF">PVK06_048452</name>
</gene>
<keyword evidence="2" id="KW-1185">Reference proteome</keyword>
<reference evidence="1 2" key="1">
    <citation type="submission" date="2023-03" db="EMBL/GenBank/DDBJ databases">
        <title>WGS of Gossypium arboreum.</title>
        <authorList>
            <person name="Yu D."/>
        </authorList>
    </citation>
    <scope>NUCLEOTIDE SEQUENCE [LARGE SCALE GENOMIC DNA]</scope>
    <source>
        <tissue evidence="1">Leaf</tissue>
    </source>
</reference>
<dbReference type="Proteomes" id="UP001358586">
    <property type="component" value="Chromosome 13"/>
</dbReference>